<dbReference type="Proteomes" id="UP000031668">
    <property type="component" value="Unassembled WGS sequence"/>
</dbReference>
<evidence type="ECO:0000313" key="1">
    <source>
        <dbReference type="EMBL" id="KII73847.1"/>
    </source>
</evidence>
<proteinExistence type="predicted"/>
<protein>
    <submittedName>
        <fullName evidence="1">Uncharacterized protein</fullName>
    </submittedName>
</protein>
<sequence length="107" mass="12320">MEMLPIPAIYNKRAEDFKDVKWSCQHWNLNRVSVTACNDSQALFDLRLSELPSTLSRNSRHYPLTLMLLPSEPPGPHPPINHHPDEDNLFPYLANILPHRNLKIGTL</sequence>
<reference evidence="1 2" key="1">
    <citation type="journal article" date="2014" name="Genome Biol. Evol.">
        <title>The genome of the myxosporean Thelohanellus kitauei shows adaptations to nutrient acquisition within its fish host.</title>
        <authorList>
            <person name="Yang Y."/>
            <person name="Xiong J."/>
            <person name="Zhou Z."/>
            <person name="Huo F."/>
            <person name="Miao W."/>
            <person name="Ran C."/>
            <person name="Liu Y."/>
            <person name="Zhang J."/>
            <person name="Feng J."/>
            <person name="Wang M."/>
            <person name="Wang M."/>
            <person name="Wang L."/>
            <person name="Yao B."/>
        </authorList>
    </citation>
    <scope>NUCLEOTIDE SEQUENCE [LARGE SCALE GENOMIC DNA]</scope>
    <source>
        <strain evidence="1">Wuqing</strain>
    </source>
</reference>
<name>A0A0C2NII5_THEKT</name>
<comment type="caution">
    <text evidence="1">The sequence shown here is derived from an EMBL/GenBank/DDBJ whole genome shotgun (WGS) entry which is preliminary data.</text>
</comment>
<organism evidence="1 2">
    <name type="scientific">Thelohanellus kitauei</name>
    <name type="common">Myxosporean</name>
    <dbReference type="NCBI Taxonomy" id="669202"/>
    <lineage>
        <taxon>Eukaryota</taxon>
        <taxon>Metazoa</taxon>
        <taxon>Cnidaria</taxon>
        <taxon>Myxozoa</taxon>
        <taxon>Myxosporea</taxon>
        <taxon>Bivalvulida</taxon>
        <taxon>Platysporina</taxon>
        <taxon>Myxobolidae</taxon>
        <taxon>Thelohanellus</taxon>
    </lineage>
</organism>
<dbReference type="EMBL" id="JWZT01000640">
    <property type="protein sequence ID" value="KII73847.1"/>
    <property type="molecule type" value="Genomic_DNA"/>
</dbReference>
<dbReference type="AlphaFoldDB" id="A0A0C2NII5"/>
<evidence type="ECO:0000313" key="2">
    <source>
        <dbReference type="Proteomes" id="UP000031668"/>
    </source>
</evidence>
<gene>
    <name evidence="1" type="ORF">RF11_08219</name>
</gene>
<accession>A0A0C2NII5</accession>
<keyword evidence="2" id="KW-1185">Reference proteome</keyword>